<dbReference type="GO" id="GO:0000427">
    <property type="term" value="C:plastid-encoded plastid RNA polymerase complex"/>
    <property type="evidence" value="ECO:0007669"/>
    <property type="project" value="EnsemblPlants"/>
</dbReference>
<reference evidence="3" key="1">
    <citation type="submission" date="2021-01" db="UniProtKB">
        <authorList>
            <consortium name="EnsemblPlants"/>
        </authorList>
    </citation>
    <scope>IDENTIFICATION</scope>
</reference>
<dbReference type="InterPro" id="IPR036410">
    <property type="entry name" value="HSP_DnaJ_Cys-rich_dom_sf"/>
</dbReference>
<dbReference type="SUPFAM" id="SSF47090">
    <property type="entry name" value="PGBD-like"/>
    <property type="match status" value="1"/>
</dbReference>
<dbReference type="GO" id="GO:0006355">
    <property type="term" value="P:regulation of DNA-templated transcription"/>
    <property type="evidence" value="ECO:0007669"/>
    <property type="project" value="EnsemblPlants"/>
</dbReference>
<dbReference type="Gene3D" id="1.10.101.10">
    <property type="entry name" value="PGBD-like superfamily/PGBD"/>
    <property type="match status" value="1"/>
</dbReference>
<feature type="region of interest" description="Disordered" evidence="1">
    <location>
        <begin position="249"/>
        <end position="269"/>
    </location>
</feature>
<dbReference type="InterPro" id="IPR002477">
    <property type="entry name" value="Peptidoglycan-bd-like"/>
</dbReference>
<dbReference type="PANTHER" id="PTHR15852:SF16">
    <property type="entry name" value="PROTEIN DISULFIDE ISOMERASE PTAC5, CHLOROPLASTIC"/>
    <property type="match status" value="1"/>
</dbReference>
<dbReference type="Proteomes" id="UP000594263">
    <property type="component" value="Unplaced"/>
</dbReference>
<organism evidence="3 4">
    <name type="scientific">Kalanchoe fedtschenkoi</name>
    <name type="common">Lavender scallops</name>
    <name type="synonym">South American air plant</name>
    <dbReference type="NCBI Taxonomy" id="63787"/>
    <lineage>
        <taxon>Eukaryota</taxon>
        <taxon>Viridiplantae</taxon>
        <taxon>Streptophyta</taxon>
        <taxon>Embryophyta</taxon>
        <taxon>Tracheophyta</taxon>
        <taxon>Spermatophyta</taxon>
        <taxon>Magnoliopsida</taxon>
        <taxon>eudicotyledons</taxon>
        <taxon>Gunneridae</taxon>
        <taxon>Pentapetalae</taxon>
        <taxon>Saxifragales</taxon>
        <taxon>Crassulaceae</taxon>
        <taxon>Kalanchoe</taxon>
    </lineage>
</organism>
<dbReference type="PANTHER" id="PTHR15852">
    <property type="entry name" value="PLASTID TRANSCRIPTIONALLY ACTIVE PROTEIN"/>
    <property type="match status" value="1"/>
</dbReference>
<proteinExistence type="predicted"/>
<dbReference type="InterPro" id="IPR036365">
    <property type="entry name" value="PGBD-like_sf"/>
</dbReference>
<dbReference type="Pfam" id="PF01471">
    <property type="entry name" value="PG_binding_1"/>
    <property type="match status" value="1"/>
</dbReference>
<accession>A0A7N0UQV8</accession>
<dbReference type="Gramene" id="Kaladp0081s0071.3.v1.1">
    <property type="protein sequence ID" value="Kaladp0081s0071.3.v1.1"/>
    <property type="gene ID" value="Kaladp0081s0071.v1.1"/>
</dbReference>
<name>A0A7N0UQV8_KALFE</name>
<dbReference type="Gramene" id="Kaladp0081s0071.2.v1.1">
    <property type="protein sequence ID" value="Kaladp0081s0071.2.v1.1"/>
    <property type="gene ID" value="Kaladp0081s0071.v1.1"/>
</dbReference>
<dbReference type="OMA" id="FMDQIMD"/>
<keyword evidence="4" id="KW-1185">Reference proteome</keyword>
<evidence type="ECO:0000313" key="3">
    <source>
        <dbReference type="EnsemblPlants" id="Kaladp0081s0071.2.v1.1"/>
    </source>
</evidence>
<dbReference type="SUPFAM" id="SSF57938">
    <property type="entry name" value="DnaJ/Hsp40 cysteine-rich domain"/>
    <property type="match status" value="1"/>
</dbReference>
<dbReference type="GO" id="GO:0042644">
    <property type="term" value="C:chloroplast nucleoid"/>
    <property type="evidence" value="ECO:0007669"/>
    <property type="project" value="EnsemblPlants"/>
</dbReference>
<sequence>MLAAFTPSHLPIYFAVSQTHSHVIHKPQFCQSLFPPRPTFRLRAASGSDSDREEVRWIREEQRWLREEQRWLREEQRWQCERASLLREISELKIRIEAMGRESPSGAAEAIASLASILQVLKDAGGVGRLADGGAGPSPIVLEAVERESVAKEEEVFVKEIRVLETDAVEVKKVRRKVLKKGAEGEEVRALQEALENLGFYSGEEDIEFSSFSSGTERAVKTWQSSVGAPEDGIMTSELLEWLYNKQSGDPPDLSKQESRQLGTTTPIEKPENGVAVASVTKISEVQKKVITEKGIAEVDFSEHRVFLLGENRWEEPSRLIGRDNESKGSKKPHIASKCIVCRGEGRVLCMECDGTGEPNIEQQFLEWVDEEMKCPYCEGRGFTVCDACQK</sequence>
<feature type="domain" description="Peptidoglycan binding-like" evidence="2">
    <location>
        <begin position="185"/>
        <end position="243"/>
    </location>
</feature>
<dbReference type="GO" id="GO:0003756">
    <property type="term" value="F:protein disulfide isomerase activity"/>
    <property type="evidence" value="ECO:0007669"/>
    <property type="project" value="EnsemblPlants"/>
</dbReference>
<protein>
    <recommendedName>
        <fullName evidence="2">Peptidoglycan binding-like domain-containing protein</fullName>
    </recommendedName>
</protein>
<dbReference type="InterPro" id="IPR036366">
    <property type="entry name" value="PGBDSf"/>
</dbReference>
<dbReference type="EnsemblPlants" id="Kaladp0081s0071.2.v1.1">
    <property type="protein sequence ID" value="Kaladp0081s0071.2.v1.1"/>
    <property type="gene ID" value="Kaladp0081s0071.v1.1"/>
</dbReference>
<dbReference type="AlphaFoldDB" id="A0A7N0UQV8"/>
<dbReference type="GO" id="GO:0009416">
    <property type="term" value="P:response to light stimulus"/>
    <property type="evidence" value="ECO:0007669"/>
    <property type="project" value="EnsemblPlants"/>
</dbReference>
<dbReference type="GO" id="GO:0042793">
    <property type="term" value="P:plastid transcription"/>
    <property type="evidence" value="ECO:0007669"/>
    <property type="project" value="EnsemblPlants"/>
</dbReference>
<dbReference type="GO" id="GO:0009408">
    <property type="term" value="P:response to heat"/>
    <property type="evidence" value="ECO:0007669"/>
    <property type="project" value="EnsemblPlants"/>
</dbReference>
<evidence type="ECO:0000313" key="4">
    <source>
        <dbReference type="Proteomes" id="UP000594263"/>
    </source>
</evidence>
<evidence type="ECO:0000256" key="1">
    <source>
        <dbReference type="SAM" id="MobiDB-lite"/>
    </source>
</evidence>
<dbReference type="EnsemblPlants" id="Kaladp0081s0071.3.v1.1">
    <property type="protein sequence ID" value="Kaladp0081s0071.3.v1.1"/>
    <property type="gene ID" value="Kaladp0081s0071.v1.1"/>
</dbReference>
<dbReference type="EnsemblPlants" id="Kaladp0081s0071.1.v1.1">
    <property type="protein sequence ID" value="Kaladp0081s0071.1.v1.1"/>
    <property type="gene ID" value="Kaladp0081s0071.v1.1"/>
</dbReference>
<dbReference type="Gramene" id="Kaladp0081s0071.1.v1.1">
    <property type="protein sequence ID" value="Kaladp0081s0071.1.v1.1"/>
    <property type="gene ID" value="Kaladp0081s0071.v1.1"/>
</dbReference>
<evidence type="ECO:0000259" key="2">
    <source>
        <dbReference type="Pfam" id="PF01471"/>
    </source>
</evidence>
<dbReference type="GO" id="GO:0009658">
    <property type="term" value="P:chloroplast organization"/>
    <property type="evidence" value="ECO:0007669"/>
    <property type="project" value="EnsemblPlants"/>
</dbReference>